<evidence type="ECO:0000256" key="11">
    <source>
        <dbReference type="SAM" id="SignalP"/>
    </source>
</evidence>
<dbReference type="Proteomes" id="UP000623958">
    <property type="component" value="Unassembled WGS sequence"/>
</dbReference>
<comment type="subcellular location">
    <subcellularLocation>
        <location evidence="1 8">Cell outer membrane</location>
        <topology evidence="1 8">Multi-pass membrane protein</topology>
    </subcellularLocation>
</comment>
<evidence type="ECO:0000313" key="14">
    <source>
        <dbReference type="EMBL" id="GHH48409.1"/>
    </source>
</evidence>
<feature type="domain" description="TonB-dependent receptor plug" evidence="13">
    <location>
        <begin position="68"/>
        <end position="171"/>
    </location>
</feature>
<name>A0A919F675_9XANT</name>
<protein>
    <submittedName>
        <fullName evidence="14">Ligand-gated channel</fullName>
    </submittedName>
</protein>
<reference evidence="14" key="2">
    <citation type="submission" date="2020-09" db="EMBL/GenBank/DDBJ databases">
        <authorList>
            <person name="Sun Q."/>
            <person name="Ohkuma M."/>
        </authorList>
    </citation>
    <scope>NUCLEOTIDE SEQUENCE</scope>
    <source>
        <strain evidence="14">JCM 13306</strain>
    </source>
</reference>
<dbReference type="PANTHER" id="PTHR30069:SF40">
    <property type="entry name" value="TONB-DEPENDENT RECEPTOR NMB0964-RELATED"/>
    <property type="match status" value="1"/>
</dbReference>
<keyword evidence="6 8" id="KW-0472">Membrane</keyword>
<dbReference type="PROSITE" id="PS52016">
    <property type="entry name" value="TONB_DEPENDENT_REC_3"/>
    <property type="match status" value="1"/>
</dbReference>
<feature type="signal peptide" evidence="11">
    <location>
        <begin position="1"/>
        <end position="25"/>
    </location>
</feature>
<keyword evidence="5 9" id="KW-0798">TonB box</keyword>
<dbReference type="EMBL" id="BNBA01000003">
    <property type="protein sequence ID" value="GHH48409.1"/>
    <property type="molecule type" value="Genomic_DNA"/>
</dbReference>
<accession>A0A919F675</accession>
<dbReference type="InterPro" id="IPR000531">
    <property type="entry name" value="Beta-barrel_TonB"/>
</dbReference>
<evidence type="ECO:0000259" key="12">
    <source>
        <dbReference type="Pfam" id="PF00593"/>
    </source>
</evidence>
<feature type="domain" description="TonB-dependent receptor-like beta-barrel" evidence="12">
    <location>
        <begin position="194"/>
        <end position="648"/>
    </location>
</feature>
<keyword evidence="15" id="KW-1185">Reference proteome</keyword>
<evidence type="ECO:0000313" key="15">
    <source>
        <dbReference type="Proteomes" id="UP000623958"/>
    </source>
</evidence>
<dbReference type="Gene3D" id="2.40.170.20">
    <property type="entry name" value="TonB-dependent receptor, beta-barrel domain"/>
    <property type="match status" value="1"/>
</dbReference>
<dbReference type="Gene3D" id="2.170.130.10">
    <property type="entry name" value="TonB-dependent receptor, plug domain"/>
    <property type="match status" value="1"/>
</dbReference>
<dbReference type="GO" id="GO:0015344">
    <property type="term" value="F:siderophore uptake transmembrane transporter activity"/>
    <property type="evidence" value="ECO:0007669"/>
    <property type="project" value="TreeGrafter"/>
</dbReference>
<dbReference type="InterPro" id="IPR037066">
    <property type="entry name" value="Plug_dom_sf"/>
</dbReference>
<dbReference type="GO" id="GO:0044718">
    <property type="term" value="P:siderophore transmembrane transport"/>
    <property type="evidence" value="ECO:0007669"/>
    <property type="project" value="TreeGrafter"/>
</dbReference>
<evidence type="ECO:0000256" key="4">
    <source>
        <dbReference type="ARBA" id="ARBA00022692"/>
    </source>
</evidence>
<dbReference type="InterPro" id="IPR039426">
    <property type="entry name" value="TonB-dep_rcpt-like"/>
</dbReference>
<organism evidence="14 15">
    <name type="scientific">Xanthomonas boreopolis</name>
    <dbReference type="NCBI Taxonomy" id="86183"/>
    <lineage>
        <taxon>Bacteria</taxon>
        <taxon>Pseudomonadati</taxon>
        <taxon>Pseudomonadota</taxon>
        <taxon>Gammaproteobacteria</taxon>
        <taxon>Lysobacterales</taxon>
        <taxon>Lysobacteraceae</taxon>
        <taxon>Xanthomonas</taxon>
    </lineage>
</organism>
<keyword evidence="4 8" id="KW-0812">Transmembrane</keyword>
<evidence type="ECO:0000256" key="1">
    <source>
        <dbReference type="ARBA" id="ARBA00004571"/>
    </source>
</evidence>
<dbReference type="AlphaFoldDB" id="A0A919F675"/>
<proteinExistence type="inferred from homology"/>
<comment type="caution">
    <text evidence="14">The sequence shown here is derived from an EMBL/GenBank/DDBJ whole genome shotgun (WGS) entry which is preliminary data.</text>
</comment>
<dbReference type="PANTHER" id="PTHR30069">
    <property type="entry name" value="TONB-DEPENDENT OUTER MEMBRANE RECEPTOR"/>
    <property type="match status" value="1"/>
</dbReference>
<evidence type="ECO:0000256" key="5">
    <source>
        <dbReference type="ARBA" id="ARBA00023077"/>
    </source>
</evidence>
<keyword evidence="7 8" id="KW-0998">Cell outer membrane</keyword>
<keyword evidence="3 8" id="KW-1134">Transmembrane beta strand</keyword>
<evidence type="ECO:0000256" key="7">
    <source>
        <dbReference type="ARBA" id="ARBA00023237"/>
    </source>
</evidence>
<keyword evidence="11" id="KW-0732">Signal</keyword>
<dbReference type="Pfam" id="PF00593">
    <property type="entry name" value="TonB_dep_Rec_b-barrel"/>
    <property type="match status" value="1"/>
</dbReference>
<dbReference type="SUPFAM" id="SSF56935">
    <property type="entry name" value="Porins"/>
    <property type="match status" value="1"/>
</dbReference>
<evidence type="ECO:0000256" key="2">
    <source>
        <dbReference type="ARBA" id="ARBA00022448"/>
    </source>
</evidence>
<dbReference type="Pfam" id="PF07715">
    <property type="entry name" value="Plug"/>
    <property type="match status" value="1"/>
</dbReference>
<evidence type="ECO:0000256" key="10">
    <source>
        <dbReference type="SAM" id="MobiDB-lite"/>
    </source>
</evidence>
<evidence type="ECO:0000256" key="9">
    <source>
        <dbReference type="RuleBase" id="RU003357"/>
    </source>
</evidence>
<keyword evidence="2 8" id="KW-0813">Transport</keyword>
<dbReference type="RefSeq" id="WP_434028551.1">
    <property type="nucleotide sequence ID" value="NZ_BNBA01000003.1"/>
</dbReference>
<dbReference type="GO" id="GO:0009279">
    <property type="term" value="C:cell outer membrane"/>
    <property type="evidence" value="ECO:0007669"/>
    <property type="project" value="UniProtKB-SubCell"/>
</dbReference>
<feature type="region of interest" description="Disordered" evidence="10">
    <location>
        <begin position="25"/>
        <end position="52"/>
    </location>
</feature>
<feature type="chain" id="PRO_5037965783" evidence="11">
    <location>
        <begin position="26"/>
        <end position="679"/>
    </location>
</feature>
<evidence type="ECO:0000256" key="3">
    <source>
        <dbReference type="ARBA" id="ARBA00022452"/>
    </source>
</evidence>
<reference evidence="14" key="1">
    <citation type="journal article" date="2014" name="Int. J. Syst. Evol. Microbiol.">
        <title>Complete genome sequence of Corynebacterium casei LMG S-19264T (=DSM 44701T), isolated from a smear-ripened cheese.</title>
        <authorList>
            <consortium name="US DOE Joint Genome Institute (JGI-PGF)"/>
            <person name="Walter F."/>
            <person name="Albersmeier A."/>
            <person name="Kalinowski J."/>
            <person name="Ruckert C."/>
        </authorList>
    </citation>
    <scope>NUCLEOTIDE SEQUENCE</scope>
    <source>
        <strain evidence="14">JCM 13306</strain>
    </source>
</reference>
<dbReference type="InterPro" id="IPR036942">
    <property type="entry name" value="Beta-barrel_TonB_sf"/>
</dbReference>
<gene>
    <name evidence="14" type="primary">phuR</name>
    <name evidence="14" type="ORF">GCM10009090_06430</name>
</gene>
<sequence>MPSTFRRTPLCLALAALIAPGLGFAADDPQTPPSSDPRHEAQPAAGRHVKDLDGVVVTASPLRDTAAELSRPVEVLAGEKLDEARAASLGETVSGLPGVQSSNFGPGVGRPIVRGLDGPRVAVLNDGLSSQDVSTVSQDHSPAVEPFLADQIEVLKGPSTLLFGSGAIGGVVNVVDGRIAETPVDGFNGRAEVRFDGGDKDGNTDMFRIDAGNGSGLSIHADGVYRNQNDYDTPEGKQANSFIDTKSGSIGASLAGDWGFVGVSASRFRDNYGNPGEPGDLAAGERGVWLHLQQDRYELKGGLNDPWGEGSGLRYSFGHTDYAHTEFEGDEVGTVFSKRANEGRIEASFAAASGWKTAVGVQGSDSTFQAVGEESFVPKTNNTSIGVFGVARNSWGPLQADLGARIDRVKYDTDNGISRDFKPGSLSLSGGFRFDDNWRLTLNLDHAERAPAEEELFADGPHIATLAYEIGNADLKKEAANQAELGLSYQNDWVDAKVSAYYNRYNDFIYLADTGDTWFWDEEGEELPIRQWTQADAVFHGFEGEATFHLANNDSGAWDLHVFGDTVRARLKDGGNLPRIAPSRVGAQLRWEDSAWRASLGATRVNKQDKVAVGETPTAGYTMVDAHVAYHIDRANTAWEVFLDGNNLTDQDARVHTSFLKDDVMLPGRNYSFGVRMFF</sequence>
<evidence type="ECO:0000256" key="8">
    <source>
        <dbReference type="PROSITE-ProRule" id="PRU01360"/>
    </source>
</evidence>
<dbReference type="InterPro" id="IPR012910">
    <property type="entry name" value="Plug_dom"/>
</dbReference>
<evidence type="ECO:0000256" key="6">
    <source>
        <dbReference type="ARBA" id="ARBA00023136"/>
    </source>
</evidence>
<comment type="similarity">
    <text evidence="8 9">Belongs to the TonB-dependent receptor family.</text>
</comment>
<evidence type="ECO:0000259" key="13">
    <source>
        <dbReference type="Pfam" id="PF07715"/>
    </source>
</evidence>